<dbReference type="Gene3D" id="1.10.167.10">
    <property type="entry name" value="Regulator of G-protein Signalling 4, domain 2"/>
    <property type="match status" value="1"/>
</dbReference>
<evidence type="ECO:0000259" key="2">
    <source>
        <dbReference type="Pfam" id="PF09128"/>
    </source>
</evidence>
<dbReference type="AlphaFoldDB" id="A0A7L1UYH9"/>
<dbReference type="GO" id="GO:0007186">
    <property type="term" value="P:G protein-coupled receptor signaling pathway"/>
    <property type="evidence" value="ECO:0007669"/>
    <property type="project" value="TreeGrafter"/>
</dbReference>
<evidence type="ECO:0000256" key="1">
    <source>
        <dbReference type="SAM" id="MobiDB-lite"/>
    </source>
</evidence>
<dbReference type="GO" id="GO:0005085">
    <property type="term" value="F:guanyl-nucleotide exchange factor activity"/>
    <property type="evidence" value="ECO:0007669"/>
    <property type="project" value="InterPro"/>
</dbReference>
<dbReference type="PANTHER" id="PTHR45872">
    <property type="entry name" value="RHO GUANINE NUCLEOTIDE EXCHANGE FACTOR 2, ISOFORM D"/>
    <property type="match status" value="1"/>
</dbReference>
<name>A0A7L1UYH9_SITEU</name>
<feature type="non-terminal residue" evidence="3">
    <location>
        <position position="1"/>
    </location>
</feature>
<dbReference type="SUPFAM" id="SSF48097">
    <property type="entry name" value="Regulator of G-protein signaling, RGS"/>
    <property type="match status" value="1"/>
</dbReference>
<dbReference type="Pfam" id="PF09128">
    <property type="entry name" value="RGS-like"/>
    <property type="match status" value="1"/>
</dbReference>
<dbReference type="Proteomes" id="UP000583915">
    <property type="component" value="Unassembled WGS sequence"/>
</dbReference>
<feature type="region of interest" description="Disordered" evidence="1">
    <location>
        <begin position="92"/>
        <end position="123"/>
    </location>
</feature>
<dbReference type="EMBL" id="VXBS01002822">
    <property type="protein sequence ID" value="NXO78099.1"/>
    <property type="molecule type" value="Genomic_DNA"/>
</dbReference>
<feature type="compositionally biased region" description="Low complexity" evidence="1">
    <location>
        <begin position="102"/>
        <end position="113"/>
    </location>
</feature>
<dbReference type="InterPro" id="IPR044926">
    <property type="entry name" value="RGS_subdomain_2"/>
</dbReference>
<reference evidence="3 4" key="1">
    <citation type="submission" date="2019-09" db="EMBL/GenBank/DDBJ databases">
        <title>Bird 10,000 Genomes (B10K) Project - Family phase.</title>
        <authorList>
            <person name="Zhang G."/>
        </authorList>
    </citation>
    <scope>NUCLEOTIDE SEQUENCE [LARGE SCALE GENOMIC DNA]</scope>
    <source>
        <strain evidence="3">B10K-DU-002-25</strain>
        <tissue evidence="3">Muscle</tissue>
    </source>
</reference>
<protein>
    <submittedName>
        <fullName evidence="3">ARHGB factor</fullName>
    </submittedName>
</protein>
<accession>A0A7L1UYH9</accession>
<evidence type="ECO:0000313" key="4">
    <source>
        <dbReference type="Proteomes" id="UP000583915"/>
    </source>
</evidence>
<dbReference type="InterPro" id="IPR036305">
    <property type="entry name" value="RGS_sf"/>
</dbReference>
<dbReference type="GO" id="GO:0005737">
    <property type="term" value="C:cytoplasm"/>
    <property type="evidence" value="ECO:0007669"/>
    <property type="project" value="InterPro"/>
</dbReference>
<evidence type="ECO:0000313" key="3">
    <source>
        <dbReference type="EMBL" id="NXO78099.1"/>
    </source>
</evidence>
<dbReference type="GO" id="GO:0001664">
    <property type="term" value="F:G protein-coupled receptor binding"/>
    <property type="evidence" value="ECO:0007669"/>
    <property type="project" value="TreeGrafter"/>
</dbReference>
<proteinExistence type="predicted"/>
<feature type="non-terminal residue" evidence="3">
    <location>
        <position position="200"/>
    </location>
</feature>
<gene>
    <name evidence="3" type="primary">Arhgef11</name>
    <name evidence="3" type="ORF">SITEUR_R15387</name>
</gene>
<sequence length="200" mass="22434">TPSFPVCFPVLCQDPEVQRHAAEILWNMLRQGEAECQHLQEMLLREPRAEVEEQLERARRRLSQLQLKVLQEHQGAADLGFQPVVGEGPWSLPGFAQDPQEGEAALESSEGSGRPQIIGPEEEWEPGCANNESDSLFQDLGLLKARPAHLAVFLRFLFSQADPTPLLFHLCSEVCCQLSSPRQARALARDVWGIFLERNA</sequence>
<feature type="domain" description="Regulator of G protein signalling-like" evidence="2">
    <location>
        <begin position="134"/>
        <end position="200"/>
    </location>
</feature>
<dbReference type="InterPro" id="IPR015212">
    <property type="entry name" value="RGS-like_dom"/>
</dbReference>
<dbReference type="PANTHER" id="PTHR45872:SF1">
    <property type="entry name" value="RHO GUANINE NUCLEOTIDE EXCHANGE FACTOR 11"/>
    <property type="match status" value="1"/>
</dbReference>
<comment type="caution">
    <text evidence="3">The sequence shown here is derived from an EMBL/GenBank/DDBJ whole genome shotgun (WGS) entry which is preliminary data.</text>
</comment>
<keyword evidence="4" id="KW-1185">Reference proteome</keyword>
<organism evidence="3 4">
    <name type="scientific">Sitta europaea</name>
    <name type="common">Eurasian nuthatch</name>
    <dbReference type="NCBI Taxonomy" id="50251"/>
    <lineage>
        <taxon>Eukaryota</taxon>
        <taxon>Metazoa</taxon>
        <taxon>Chordata</taxon>
        <taxon>Craniata</taxon>
        <taxon>Vertebrata</taxon>
        <taxon>Euteleostomi</taxon>
        <taxon>Archelosauria</taxon>
        <taxon>Archosauria</taxon>
        <taxon>Dinosauria</taxon>
        <taxon>Saurischia</taxon>
        <taxon>Theropoda</taxon>
        <taxon>Coelurosauria</taxon>
        <taxon>Aves</taxon>
        <taxon>Neognathae</taxon>
        <taxon>Neoaves</taxon>
        <taxon>Telluraves</taxon>
        <taxon>Australaves</taxon>
        <taxon>Passeriformes</taxon>
        <taxon>Sittidae</taxon>
        <taxon>Sitta</taxon>
    </lineage>
</organism>